<feature type="chain" id="PRO_5028924028" evidence="1">
    <location>
        <begin position="20"/>
        <end position="194"/>
    </location>
</feature>
<reference evidence="2 3" key="1">
    <citation type="submission" date="2020-08" db="EMBL/GenBank/DDBJ databases">
        <title>Streptomycin Non-resistant strain, P. mexicana.</title>
        <authorList>
            <person name="Ganesh-Kumar S."/>
            <person name="Zhe T."/>
            <person name="Yu Z."/>
            <person name="Min Y."/>
        </authorList>
    </citation>
    <scope>NUCLEOTIDE SEQUENCE [LARGE SCALE GENOMIC DNA]</scope>
    <source>
        <strain evidence="2 3">GTZY2</strain>
    </source>
</reference>
<protein>
    <submittedName>
        <fullName evidence="2">Uncharacterized protein</fullName>
    </submittedName>
</protein>
<dbReference type="GeneID" id="81471973"/>
<keyword evidence="1" id="KW-0732">Signal</keyword>
<gene>
    <name evidence="2" type="ORF">IAE60_13395</name>
</gene>
<sequence>MKRFAYGLALLTVITPASAQSLKDAAVAFSKGNWKVLRSVDPMTDKTSCTGIYNGDYSIQLTPDTLFVSISGGIESVLLRYDEQPPARMRLATEMEKKIRSMIISGNSFSQLTTAGRLRYQAATMVSGIKTGEIELTDFNAVLANIQQGCPNTGTPAAESKSAPAAAGGTCSVELINKMKQQGLAPEKILAICQ</sequence>
<dbReference type="Proteomes" id="UP000515838">
    <property type="component" value="Chromosome"/>
</dbReference>
<dbReference type="EMBL" id="CP060731">
    <property type="protein sequence ID" value="QNN76927.1"/>
    <property type="molecule type" value="Genomic_DNA"/>
</dbReference>
<organism evidence="2 3">
    <name type="scientific">Pseudoxanthomonas mexicana</name>
    <dbReference type="NCBI Taxonomy" id="128785"/>
    <lineage>
        <taxon>Bacteria</taxon>
        <taxon>Pseudomonadati</taxon>
        <taxon>Pseudomonadota</taxon>
        <taxon>Gammaproteobacteria</taxon>
        <taxon>Lysobacterales</taxon>
        <taxon>Lysobacteraceae</taxon>
        <taxon>Pseudoxanthomonas</taxon>
    </lineage>
</organism>
<name>A0A7G9TA02_PSEMX</name>
<evidence type="ECO:0000256" key="1">
    <source>
        <dbReference type="SAM" id="SignalP"/>
    </source>
</evidence>
<feature type="signal peptide" evidence="1">
    <location>
        <begin position="1"/>
        <end position="19"/>
    </location>
</feature>
<dbReference type="AlphaFoldDB" id="A0A7G9TA02"/>
<dbReference type="RefSeq" id="WP_187572646.1">
    <property type="nucleotide sequence ID" value="NZ_CP060731.1"/>
</dbReference>
<evidence type="ECO:0000313" key="3">
    <source>
        <dbReference type="Proteomes" id="UP000515838"/>
    </source>
</evidence>
<evidence type="ECO:0000313" key="2">
    <source>
        <dbReference type="EMBL" id="QNN76927.1"/>
    </source>
</evidence>
<accession>A0A7G9TA02</accession>
<proteinExistence type="predicted"/>